<name>A0AAN1M4S8_BIFBR</name>
<protein>
    <submittedName>
        <fullName evidence="1">Uncharacterized protein</fullName>
    </submittedName>
</protein>
<evidence type="ECO:0000313" key="2">
    <source>
        <dbReference type="Proteomes" id="UP000232496"/>
    </source>
</evidence>
<accession>A0AAN1M4S8</accession>
<evidence type="ECO:0000313" key="1">
    <source>
        <dbReference type="EMBL" id="AUE18562.1"/>
    </source>
</evidence>
<dbReference type="AlphaFoldDB" id="A0AAN1M4S8"/>
<dbReference type="Proteomes" id="UP000232496">
    <property type="component" value="Chromosome"/>
</dbReference>
<reference evidence="1 2" key="1">
    <citation type="submission" date="2017-09" db="EMBL/GenBank/DDBJ databases">
        <title>Comparative genomics and methylome analysis of the gut commensal Bifidobacterium breve.</title>
        <authorList>
            <person name="Bottacini F."/>
            <person name="Morrissey R."/>
            <person name="Roberts R.J."/>
            <person name="James K."/>
            <person name="van Breen J."/>
            <person name="Egan M."/>
            <person name="Lambert J."/>
            <person name="van Limpt K."/>
            <person name="Stanton C."/>
            <person name="Knol J."/>
            <person name="O' Connell Motherway M."/>
            <person name="van Sinderen D."/>
        </authorList>
    </citation>
    <scope>NUCLEOTIDE SEQUENCE [LARGE SCALE GENOMIC DNA]</scope>
    <source>
        <strain evidence="1 2">DRBB29</strain>
    </source>
</reference>
<dbReference type="RefSeq" id="WP_106621605.1">
    <property type="nucleotide sequence ID" value="NZ_CP021552.1"/>
</dbReference>
<gene>
    <name evidence="1" type="ORF">DRBB29_1008</name>
</gene>
<sequence>MGKTCGLDLQIDIDWHSLKPFKAPDRLFASRADAVIRVAFPDAAAIWRARASSSLNWKDGVWDVVSTLMEDRLGMLIDAIDGLRLGGWIPRTYYLLERNSAMELAVVTRGSVRLYDGLAGPDIAGEYTDGNNVYAKLYRVR</sequence>
<organism evidence="1 2">
    <name type="scientific">Bifidobacterium breve</name>
    <dbReference type="NCBI Taxonomy" id="1685"/>
    <lineage>
        <taxon>Bacteria</taxon>
        <taxon>Bacillati</taxon>
        <taxon>Actinomycetota</taxon>
        <taxon>Actinomycetes</taxon>
        <taxon>Bifidobacteriales</taxon>
        <taxon>Bifidobacteriaceae</taxon>
        <taxon>Bifidobacterium</taxon>
    </lineage>
</organism>
<proteinExistence type="predicted"/>
<dbReference type="EMBL" id="CP023198">
    <property type="protein sequence ID" value="AUE18562.1"/>
    <property type="molecule type" value="Genomic_DNA"/>
</dbReference>